<feature type="transmembrane region" description="Helical" evidence="9">
    <location>
        <begin position="1002"/>
        <end position="1029"/>
    </location>
</feature>
<name>A0A1E7FRL4_9STRA</name>
<feature type="region of interest" description="Disordered" evidence="8">
    <location>
        <begin position="430"/>
        <end position="456"/>
    </location>
</feature>
<keyword evidence="14" id="KW-1185">Reference proteome</keyword>
<feature type="region of interest" description="Disordered" evidence="8">
    <location>
        <begin position="646"/>
        <end position="669"/>
    </location>
</feature>
<evidence type="ECO:0000259" key="11">
    <source>
        <dbReference type="Pfam" id="PF02714"/>
    </source>
</evidence>
<feature type="chain" id="PRO_5009193513" description="CSC1/OSCA1-like 7TM region domain-containing protein" evidence="10">
    <location>
        <begin position="17"/>
        <end position="1284"/>
    </location>
</feature>
<dbReference type="InterPro" id="IPR045122">
    <property type="entry name" value="Csc1-like"/>
</dbReference>
<feature type="transmembrane region" description="Helical" evidence="9">
    <location>
        <begin position="944"/>
        <end position="964"/>
    </location>
</feature>
<dbReference type="GO" id="GO:0005886">
    <property type="term" value="C:plasma membrane"/>
    <property type="evidence" value="ECO:0007669"/>
    <property type="project" value="TreeGrafter"/>
</dbReference>
<feature type="transmembrane region" description="Helical" evidence="9">
    <location>
        <begin position="892"/>
        <end position="917"/>
    </location>
</feature>
<evidence type="ECO:0000256" key="9">
    <source>
        <dbReference type="SAM" id="Phobius"/>
    </source>
</evidence>
<protein>
    <recommendedName>
        <fullName evidence="15">CSC1/OSCA1-like 7TM region domain-containing protein</fullName>
    </recommendedName>
</protein>
<accession>A0A1E7FRL4</accession>
<evidence type="ECO:0000256" key="5">
    <source>
        <dbReference type="ARBA" id="ARBA00022989"/>
    </source>
</evidence>
<evidence type="ECO:0000259" key="12">
    <source>
        <dbReference type="Pfam" id="PF13967"/>
    </source>
</evidence>
<evidence type="ECO:0000256" key="8">
    <source>
        <dbReference type="SAM" id="MobiDB-lite"/>
    </source>
</evidence>
<evidence type="ECO:0000256" key="7">
    <source>
        <dbReference type="SAM" id="Coils"/>
    </source>
</evidence>
<dbReference type="OrthoDB" id="2150324at2759"/>
<feature type="transmembrane region" description="Helical" evidence="9">
    <location>
        <begin position="66"/>
        <end position="91"/>
    </location>
</feature>
<evidence type="ECO:0000256" key="2">
    <source>
        <dbReference type="ARBA" id="ARBA00007779"/>
    </source>
</evidence>
<feature type="region of interest" description="Disordered" evidence="8">
    <location>
        <begin position="478"/>
        <end position="521"/>
    </location>
</feature>
<evidence type="ECO:0000256" key="10">
    <source>
        <dbReference type="SAM" id="SignalP"/>
    </source>
</evidence>
<evidence type="ECO:0000313" key="13">
    <source>
        <dbReference type="EMBL" id="OEU20810.1"/>
    </source>
</evidence>
<keyword evidence="10" id="KW-0732">Signal</keyword>
<comment type="subcellular location">
    <subcellularLocation>
        <location evidence="1">Membrane</location>
        <topology evidence="1">Multi-pass membrane protein</topology>
    </subcellularLocation>
</comment>
<evidence type="ECO:0000256" key="3">
    <source>
        <dbReference type="ARBA" id="ARBA00022448"/>
    </source>
</evidence>
<feature type="region of interest" description="Disordered" evidence="8">
    <location>
        <begin position="1170"/>
        <end position="1212"/>
    </location>
</feature>
<organism evidence="13 14">
    <name type="scientific">Fragilariopsis cylindrus CCMP1102</name>
    <dbReference type="NCBI Taxonomy" id="635003"/>
    <lineage>
        <taxon>Eukaryota</taxon>
        <taxon>Sar</taxon>
        <taxon>Stramenopiles</taxon>
        <taxon>Ochrophyta</taxon>
        <taxon>Bacillariophyta</taxon>
        <taxon>Bacillariophyceae</taxon>
        <taxon>Bacillariophycidae</taxon>
        <taxon>Bacillariales</taxon>
        <taxon>Bacillariaceae</taxon>
        <taxon>Fragilariopsis</taxon>
    </lineage>
</organism>
<reference evidence="13 14" key="1">
    <citation type="submission" date="2016-09" db="EMBL/GenBank/DDBJ databases">
        <title>Extensive genetic diversity and differential bi-allelic expression allows diatom success in the polar Southern Ocean.</title>
        <authorList>
            <consortium name="DOE Joint Genome Institute"/>
            <person name="Mock T."/>
            <person name="Otillar R.P."/>
            <person name="Strauss J."/>
            <person name="Dupont C."/>
            <person name="Frickenhaus S."/>
            <person name="Maumus F."/>
            <person name="Mcmullan M."/>
            <person name="Sanges R."/>
            <person name="Schmutz J."/>
            <person name="Toseland A."/>
            <person name="Valas R."/>
            <person name="Veluchamy A."/>
            <person name="Ward B.J."/>
            <person name="Allen A."/>
            <person name="Barry K."/>
            <person name="Falciatore A."/>
            <person name="Ferrante M."/>
            <person name="Fortunato A.E."/>
            <person name="Gloeckner G."/>
            <person name="Gruber A."/>
            <person name="Hipkin R."/>
            <person name="Janech M."/>
            <person name="Kroth P."/>
            <person name="Leese F."/>
            <person name="Lindquist E."/>
            <person name="Lyon B.R."/>
            <person name="Martin J."/>
            <person name="Mayer C."/>
            <person name="Parker M."/>
            <person name="Quesneville H."/>
            <person name="Raymond J."/>
            <person name="Uhlig C."/>
            <person name="Valentin K.U."/>
            <person name="Worden A.Z."/>
            <person name="Armbrust E.V."/>
            <person name="Bowler C."/>
            <person name="Green B."/>
            <person name="Moulton V."/>
            <person name="Van Oosterhout C."/>
            <person name="Grigoriev I."/>
        </authorList>
    </citation>
    <scope>NUCLEOTIDE SEQUENCE [LARGE SCALE GENOMIC DNA]</scope>
    <source>
        <strain evidence="13 14">CCMP1102</strain>
    </source>
</reference>
<dbReference type="PANTHER" id="PTHR13018:SF5">
    <property type="entry name" value="RE44586P"/>
    <property type="match status" value="1"/>
</dbReference>
<feature type="domain" description="CSC1/OSCA1-like N-terminal transmembrane" evidence="12">
    <location>
        <begin position="155"/>
        <end position="279"/>
    </location>
</feature>
<dbReference type="KEGG" id="fcy:FRACYDRAFT_259702"/>
<feature type="transmembrane region" description="Helical" evidence="9">
    <location>
        <begin position="254"/>
        <end position="277"/>
    </location>
</feature>
<sequence>MLMFLKALLSRELAFSVNDTINTEYNQWGLCSPLRKQDDQICIKMNGTITTSGISNIEGSGGSFPLLFSLIAILSVFFVIAMSMFEVAVHYDWNRLFAPRSYARPIQIIKNQLKQRPYCVRWIPWALNLTYSEMLEGVKGTGTRNNGWSGWKLRCNLDGIILIKFCVLCLKVSILATILCIGVILPINFTAECNPAAYEDFDIGSQTCINTTVSNAYQKTTYANIPILVSSSPNSTWYSRSVFTDAFRKESTNITLRMIATLFVACIIYTYTCVLIWEEWIQNLALRRVYYLEFNHYKNRKEELECLDNLNYPEDDTIKDRPVFVPHPELRDTVPNIGLYSVLFRLPGVQLDTMTCASNSNVGHQLQIAIDFFDKVVPNQPGFSSSVAALTILPDVKRLSQAWKKWFGCASKVRRLKFIRQRLKKLRHEGQNLTNGDVDSQQRNNDDGHDKELDTLRSNGKHSLAGLGKLQTVDEVSSNEVFIPEGRNNGTISDTTDDVSKHATDDDDDSQLSMKRRSRKACVGNDIEKSRMLAATEANEESNMEMFLPDDDIEQMTVYYREFARSSASCGPNGCDEYAILKADVITLEDLEQEAAEEVQLAIEELRQARIEIRADKKQEVTQFHTVQELRSNPSNIEEDYFGEVDEDPEEVSMSDNFHEEEKPGNTSSSYLWEQAEKLVGGEQYLFKRGGQLRKRTLSSGRWYNPLSLSSKGFTSERVDGNAIPSGIWSRIIKPESYAVVTFTSRQASIAARQCLADGSGLEGWSEVDKIPIPPLADAVPWNIFDCRGCCRPVTLTLPSEQKRHRYKLLVVFMIVFTVLWTVPFVYLFSETTPDKIQKAFSGSSFISQFFSSIIRLLIMTTFFAILPQIFKALANFGSGATSVQEAERHALAYYWWFMLVWAFGSTTLSTLILSAFETKNVNLVRAQKILNELGNGVPTQISWYWTTWIIQQNLLILPFMYFLQFNNFLFTALKWDCGARATAGGGPGGVVPYRIYVNVGIIFLCVVAFAPISPMVAPFSMMIFLFIVPMLKWSHIFVYRPTFDAGGLRWPILHDILMVAVIVAQIVLTFSFFIKRAYFVGFIALISIIPTWTFKTVCKDTFEQSYNDAALLQTSELDGWNMEDETSVTERERFRKWLVDCHKASYVPICVNAEDNFLTSEPAVVIPTERDQDIDSDSDPFLNTDVLPPDSYYSRDPSGSSPVAPGRQRTSTLDSYNSLRSQNNASFQRGALFRRVIGTNMLQIPIGDMDYSVPEDRFSGGNTLSLHPQFVDTNGMDDDMKDE</sequence>
<dbReference type="InterPro" id="IPR032880">
    <property type="entry name" value="CSC1/OSCA1-like_N"/>
</dbReference>
<proteinExistence type="inferred from homology"/>
<keyword evidence="6 9" id="KW-0472">Membrane</keyword>
<evidence type="ECO:0000256" key="1">
    <source>
        <dbReference type="ARBA" id="ARBA00004141"/>
    </source>
</evidence>
<dbReference type="Proteomes" id="UP000095751">
    <property type="component" value="Unassembled WGS sequence"/>
</dbReference>
<feature type="compositionally biased region" description="Polar residues" evidence="8">
    <location>
        <begin position="431"/>
        <end position="443"/>
    </location>
</feature>
<keyword evidence="7" id="KW-0175">Coiled coil</keyword>
<dbReference type="InParanoid" id="A0A1E7FRL4"/>
<feature type="transmembrane region" description="Helical" evidence="9">
    <location>
        <begin position="1049"/>
        <end position="1071"/>
    </location>
</feature>
<feature type="signal peptide" evidence="10">
    <location>
        <begin position="1"/>
        <end position="16"/>
    </location>
</feature>
<dbReference type="InterPro" id="IPR003864">
    <property type="entry name" value="CSC1/OSCA1-like_7TM"/>
</dbReference>
<feature type="transmembrane region" description="Helical" evidence="9">
    <location>
        <begin position="809"/>
        <end position="830"/>
    </location>
</feature>
<dbReference type="GO" id="GO:0005227">
    <property type="term" value="F:calcium-activated cation channel activity"/>
    <property type="evidence" value="ECO:0007669"/>
    <property type="project" value="InterPro"/>
</dbReference>
<evidence type="ECO:0008006" key="15">
    <source>
        <dbReference type="Google" id="ProtNLM"/>
    </source>
</evidence>
<feature type="compositionally biased region" description="Basic and acidic residues" evidence="8">
    <location>
        <begin position="444"/>
        <end position="455"/>
    </location>
</feature>
<evidence type="ECO:0000256" key="6">
    <source>
        <dbReference type="ARBA" id="ARBA00023136"/>
    </source>
</evidence>
<feature type="transmembrane region" description="Helical" evidence="9">
    <location>
        <begin position="161"/>
        <end position="185"/>
    </location>
</feature>
<gene>
    <name evidence="13" type="ORF">FRACYDRAFT_259702</name>
</gene>
<keyword evidence="3" id="KW-0813">Transport</keyword>
<dbReference type="PANTHER" id="PTHR13018">
    <property type="entry name" value="PROBABLE MEMBRANE PROTEIN DUF221-RELATED"/>
    <property type="match status" value="1"/>
</dbReference>
<dbReference type="EMBL" id="KV784354">
    <property type="protein sequence ID" value="OEU20810.1"/>
    <property type="molecule type" value="Genomic_DNA"/>
</dbReference>
<feature type="coiled-coil region" evidence="7">
    <location>
        <begin position="588"/>
        <end position="619"/>
    </location>
</feature>
<feature type="domain" description="CSC1/OSCA1-like 7TM region" evidence="11">
    <location>
        <begin position="811"/>
        <end position="1070"/>
    </location>
</feature>
<feature type="transmembrane region" description="Helical" evidence="9">
    <location>
        <begin position="850"/>
        <end position="871"/>
    </location>
</feature>
<keyword evidence="4 9" id="KW-0812">Transmembrane</keyword>
<keyword evidence="5 9" id="KW-1133">Transmembrane helix</keyword>
<comment type="similarity">
    <text evidence="2">Belongs to the CSC1 (TC 1.A.17) family.</text>
</comment>
<dbReference type="Pfam" id="PF02714">
    <property type="entry name" value="RSN1_7TM"/>
    <property type="match status" value="1"/>
</dbReference>
<evidence type="ECO:0000256" key="4">
    <source>
        <dbReference type="ARBA" id="ARBA00022692"/>
    </source>
</evidence>
<feature type="region of interest" description="Disordered" evidence="8">
    <location>
        <begin position="1263"/>
        <end position="1284"/>
    </location>
</feature>
<dbReference type="Pfam" id="PF13967">
    <property type="entry name" value="RSN1_TM"/>
    <property type="match status" value="1"/>
</dbReference>
<evidence type="ECO:0000313" key="14">
    <source>
        <dbReference type="Proteomes" id="UP000095751"/>
    </source>
</evidence>